<keyword evidence="2" id="KW-1003">Cell membrane</keyword>
<reference evidence="8 9" key="1">
    <citation type="submission" date="2018-08" db="EMBL/GenBank/DDBJ databases">
        <title>The draft genome squence of Brumimicrobium sp. N62.</title>
        <authorList>
            <person name="Du Z.-J."/>
            <person name="Luo H.-R."/>
        </authorList>
    </citation>
    <scope>NUCLEOTIDE SEQUENCE [LARGE SCALE GENOMIC DNA]</scope>
    <source>
        <strain evidence="8 9">N62</strain>
    </source>
</reference>
<evidence type="ECO:0000256" key="3">
    <source>
        <dbReference type="ARBA" id="ARBA00022519"/>
    </source>
</evidence>
<comment type="subcellular location">
    <subcellularLocation>
        <location evidence="1">Cell inner membrane</location>
    </subcellularLocation>
</comment>
<dbReference type="AlphaFoldDB" id="A0A3E1EZE1"/>
<name>A0A3E1EZE1_9FLAO</name>
<dbReference type="Proteomes" id="UP000257127">
    <property type="component" value="Unassembled WGS sequence"/>
</dbReference>
<evidence type="ECO:0000256" key="6">
    <source>
        <dbReference type="ARBA" id="ARBA00023315"/>
    </source>
</evidence>
<dbReference type="OrthoDB" id="9808633at2"/>
<evidence type="ECO:0000256" key="5">
    <source>
        <dbReference type="ARBA" id="ARBA00023136"/>
    </source>
</evidence>
<keyword evidence="7" id="KW-1133">Transmembrane helix</keyword>
<keyword evidence="7" id="KW-0812">Transmembrane</keyword>
<evidence type="ECO:0000313" key="8">
    <source>
        <dbReference type="EMBL" id="RFC54931.1"/>
    </source>
</evidence>
<dbReference type="EMBL" id="QURB01000002">
    <property type="protein sequence ID" value="RFC54931.1"/>
    <property type="molecule type" value="Genomic_DNA"/>
</dbReference>
<dbReference type="GO" id="GO:0009247">
    <property type="term" value="P:glycolipid biosynthetic process"/>
    <property type="evidence" value="ECO:0007669"/>
    <property type="project" value="UniProtKB-ARBA"/>
</dbReference>
<comment type="caution">
    <text evidence="8">The sequence shown here is derived from an EMBL/GenBank/DDBJ whole genome shotgun (WGS) entry which is preliminary data.</text>
</comment>
<evidence type="ECO:0000256" key="4">
    <source>
        <dbReference type="ARBA" id="ARBA00022679"/>
    </source>
</evidence>
<dbReference type="InterPro" id="IPR004960">
    <property type="entry name" value="LipA_acyltrans"/>
</dbReference>
<dbReference type="RefSeq" id="WP_116879910.1">
    <property type="nucleotide sequence ID" value="NZ_QURB01000002.1"/>
</dbReference>
<dbReference type="GO" id="GO:0005886">
    <property type="term" value="C:plasma membrane"/>
    <property type="evidence" value="ECO:0007669"/>
    <property type="project" value="UniProtKB-SubCell"/>
</dbReference>
<dbReference type="Pfam" id="PF03279">
    <property type="entry name" value="Lip_A_acyltrans"/>
    <property type="match status" value="1"/>
</dbReference>
<keyword evidence="3" id="KW-0997">Cell inner membrane</keyword>
<dbReference type="PANTHER" id="PTHR30606:SF10">
    <property type="entry name" value="PHOSPHATIDYLINOSITOL MANNOSIDE ACYLTRANSFERASE"/>
    <property type="match status" value="1"/>
</dbReference>
<evidence type="ECO:0000256" key="1">
    <source>
        <dbReference type="ARBA" id="ARBA00004533"/>
    </source>
</evidence>
<feature type="transmembrane region" description="Helical" evidence="7">
    <location>
        <begin position="20"/>
        <end position="43"/>
    </location>
</feature>
<accession>A0A3E1EZE1</accession>
<dbReference type="GO" id="GO:0016746">
    <property type="term" value="F:acyltransferase activity"/>
    <property type="evidence" value="ECO:0007669"/>
    <property type="project" value="UniProtKB-KW"/>
</dbReference>
<dbReference type="CDD" id="cd07984">
    <property type="entry name" value="LPLAT_LABLAT-like"/>
    <property type="match status" value="1"/>
</dbReference>
<dbReference type="PANTHER" id="PTHR30606">
    <property type="entry name" value="LIPID A BIOSYNTHESIS LAUROYL ACYLTRANSFERASE"/>
    <property type="match status" value="1"/>
</dbReference>
<gene>
    <name evidence="8" type="ORF">DXU93_03675</name>
</gene>
<evidence type="ECO:0000313" key="9">
    <source>
        <dbReference type="Proteomes" id="UP000257127"/>
    </source>
</evidence>
<evidence type="ECO:0000256" key="7">
    <source>
        <dbReference type="SAM" id="Phobius"/>
    </source>
</evidence>
<keyword evidence="4 8" id="KW-0808">Transferase</keyword>
<organism evidence="8 9">
    <name type="scientific">Brumimicrobium aurantiacum</name>
    <dbReference type="NCBI Taxonomy" id="1737063"/>
    <lineage>
        <taxon>Bacteria</taxon>
        <taxon>Pseudomonadati</taxon>
        <taxon>Bacteroidota</taxon>
        <taxon>Flavobacteriia</taxon>
        <taxon>Flavobacteriales</taxon>
        <taxon>Crocinitomicaceae</taxon>
        <taxon>Brumimicrobium</taxon>
    </lineage>
</organism>
<keyword evidence="9" id="KW-1185">Reference proteome</keyword>
<sequence length="289" mass="34284">MSEWEGKSKGNLLGYKIFVFLIHNMGLRFAYFILIFVALYYFLFSWSSSKSIYYYLRKRQKFSAFKSFVGIYRSYYVFGQTLIDRLMISSGKKDRFTYDFDGIENIEKVIEEGNGAVLISGHVGNFEISEYFLEDVDEHLMTNIVTTDLEKKKIKDYLEHLSLKSRMKYILIKEDMSHIFEFNEALSKNEFICITGDRYMPGSKFMEKDFLGKTAKFPAGPFQIGSRLRVPVIFVYVMKDSATHYHLYARIAEVEHRNEKKLLDAYVNSISTIMDKYPYQWFNYFQFWN</sequence>
<evidence type="ECO:0000256" key="2">
    <source>
        <dbReference type="ARBA" id="ARBA00022475"/>
    </source>
</evidence>
<proteinExistence type="predicted"/>
<keyword evidence="5 7" id="KW-0472">Membrane</keyword>
<keyword evidence="6 8" id="KW-0012">Acyltransferase</keyword>
<protein>
    <submittedName>
        <fullName evidence="8">Lipid A biosynthesis acyltransferase</fullName>
    </submittedName>
</protein>